<comment type="caution">
    <text evidence="3">The sequence shown here is derived from an EMBL/GenBank/DDBJ whole genome shotgun (WGS) entry which is preliminary data.</text>
</comment>
<dbReference type="SUPFAM" id="SSF48317">
    <property type="entry name" value="Acid phosphatase/Vanadium-dependent haloperoxidase"/>
    <property type="match status" value="1"/>
</dbReference>
<keyword evidence="1" id="KW-0812">Transmembrane</keyword>
<feature type="transmembrane region" description="Helical" evidence="1">
    <location>
        <begin position="187"/>
        <end position="205"/>
    </location>
</feature>
<feature type="transmembrane region" description="Helical" evidence="1">
    <location>
        <begin position="152"/>
        <end position="175"/>
    </location>
</feature>
<dbReference type="Pfam" id="PF01569">
    <property type="entry name" value="PAP2"/>
    <property type="match status" value="1"/>
</dbReference>
<keyword evidence="4" id="KW-1185">Reference proteome</keyword>
<dbReference type="InterPro" id="IPR036938">
    <property type="entry name" value="PAP2/HPO_sf"/>
</dbReference>
<reference evidence="3 4" key="1">
    <citation type="submission" date="2020-09" db="EMBL/GenBank/DDBJ databases">
        <title>Paenibacillus sp. strain PR3 16S rRNA gene Genome sequencing and assembly.</title>
        <authorList>
            <person name="Kim J."/>
        </authorList>
    </citation>
    <scope>NUCLEOTIDE SEQUENCE [LARGE SCALE GENOMIC DNA]</scope>
    <source>
        <strain evidence="3 4">PR3</strain>
    </source>
</reference>
<evidence type="ECO:0000256" key="1">
    <source>
        <dbReference type="SAM" id="Phobius"/>
    </source>
</evidence>
<feature type="transmembrane region" description="Helical" evidence="1">
    <location>
        <begin position="57"/>
        <end position="79"/>
    </location>
</feature>
<proteinExistence type="predicted"/>
<protein>
    <submittedName>
        <fullName evidence="3">Phosphatase PAP2 family protein</fullName>
    </submittedName>
</protein>
<evidence type="ECO:0000259" key="2">
    <source>
        <dbReference type="SMART" id="SM00014"/>
    </source>
</evidence>
<dbReference type="InterPro" id="IPR000326">
    <property type="entry name" value="PAP2/HPO"/>
</dbReference>
<keyword evidence="1" id="KW-0472">Membrane</keyword>
<evidence type="ECO:0000313" key="4">
    <source>
        <dbReference type="Proteomes" id="UP000609346"/>
    </source>
</evidence>
<dbReference type="EMBL" id="JACXZA010000002">
    <property type="protein sequence ID" value="MBD3919269.1"/>
    <property type="molecule type" value="Genomic_DNA"/>
</dbReference>
<gene>
    <name evidence="3" type="ORF">H8B09_10935</name>
</gene>
<evidence type="ECO:0000313" key="3">
    <source>
        <dbReference type="EMBL" id="MBD3919269.1"/>
    </source>
</evidence>
<feature type="transmembrane region" description="Helical" evidence="1">
    <location>
        <begin position="86"/>
        <end position="107"/>
    </location>
</feature>
<feature type="domain" description="Phosphatidic acid phosphatase type 2/haloperoxidase" evidence="2">
    <location>
        <begin position="86"/>
        <end position="198"/>
    </location>
</feature>
<keyword evidence="1" id="KW-1133">Transmembrane helix</keyword>
<dbReference type="RefSeq" id="WP_224753464.1">
    <property type="nucleotide sequence ID" value="NZ_JACXZA010000002.1"/>
</dbReference>
<dbReference type="PANTHER" id="PTHR14969:SF13">
    <property type="entry name" value="AT30094P"/>
    <property type="match status" value="1"/>
</dbReference>
<accession>A0ABR8MTI5</accession>
<feature type="transmembrane region" description="Helical" evidence="1">
    <location>
        <begin position="127"/>
        <end position="145"/>
    </location>
</feature>
<name>A0ABR8MTI5_9BACL</name>
<organism evidence="3 4">
    <name type="scientific">Paenibacillus terricola</name>
    <dbReference type="NCBI Taxonomy" id="2763503"/>
    <lineage>
        <taxon>Bacteria</taxon>
        <taxon>Bacillati</taxon>
        <taxon>Bacillota</taxon>
        <taxon>Bacilli</taxon>
        <taxon>Bacillales</taxon>
        <taxon>Paenibacillaceae</taxon>
        <taxon>Paenibacillus</taxon>
    </lineage>
</organism>
<dbReference type="Proteomes" id="UP000609346">
    <property type="component" value="Unassembled WGS sequence"/>
</dbReference>
<dbReference type="PANTHER" id="PTHR14969">
    <property type="entry name" value="SPHINGOSINE-1-PHOSPHATE PHOSPHOHYDROLASE"/>
    <property type="match status" value="1"/>
</dbReference>
<dbReference type="SMART" id="SM00014">
    <property type="entry name" value="acidPPc"/>
    <property type="match status" value="1"/>
</dbReference>
<dbReference type="Gene3D" id="1.20.144.10">
    <property type="entry name" value="Phosphatidic acid phosphatase type 2/haloperoxidase"/>
    <property type="match status" value="2"/>
</dbReference>
<dbReference type="CDD" id="cd03392">
    <property type="entry name" value="PAP2_like_2"/>
    <property type="match status" value="1"/>
</dbReference>
<sequence length="220" mass="25029">MNKVLFRMLSFAFLLLGVFLILALLISRKQIHGFDDRLITLVSRLYSPTSTAVMKGFTFVGSGLCISIITLLIVFMLLIIGYRRELIFYVGIIVGSGLLNLVLKMIFHRARPDIHRIVQASGYSFPSGHSMAAFTFYGITIYFLWKHARYAWLRVTIVTIGIVMILMIGISRIYLGVHYPSDVVGGYVISAAWITASIGSYERFLEKRWQSRKFRSKIVT</sequence>